<accession>A0A9J6GWB9</accession>
<sequence>MDGQHHEFLQADGLHPSYEGVAVMASHIRQLCVKETNSSSSSWADSASVPRYRIGALTKSTAKNSAFVL</sequence>
<name>A0A9J6GWB9_HAELO</name>
<keyword evidence="2" id="KW-1185">Reference proteome</keyword>
<protein>
    <submittedName>
        <fullName evidence="1">Uncharacterized protein</fullName>
    </submittedName>
</protein>
<proteinExistence type="predicted"/>
<comment type="caution">
    <text evidence="1">The sequence shown here is derived from an EMBL/GenBank/DDBJ whole genome shotgun (WGS) entry which is preliminary data.</text>
</comment>
<evidence type="ECO:0000313" key="1">
    <source>
        <dbReference type="EMBL" id="KAH9379185.1"/>
    </source>
</evidence>
<dbReference type="VEuPathDB" id="VectorBase:HLOH_051978"/>
<evidence type="ECO:0000313" key="2">
    <source>
        <dbReference type="Proteomes" id="UP000821853"/>
    </source>
</evidence>
<dbReference type="Proteomes" id="UP000821853">
    <property type="component" value="Unassembled WGS sequence"/>
</dbReference>
<gene>
    <name evidence="1" type="ORF">HPB48_001051</name>
</gene>
<organism evidence="1 2">
    <name type="scientific">Haemaphysalis longicornis</name>
    <name type="common">Bush tick</name>
    <dbReference type="NCBI Taxonomy" id="44386"/>
    <lineage>
        <taxon>Eukaryota</taxon>
        <taxon>Metazoa</taxon>
        <taxon>Ecdysozoa</taxon>
        <taxon>Arthropoda</taxon>
        <taxon>Chelicerata</taxon>
        <taxon>Arachnida</taxon>
        <taxon>Acari</taxon>
        <taxon>Parasitiformes</taxon>
        <taxon>Ixodida</taxon>
        <taxon>Ixodoidea</taxon>
        <taxon>Ixodidae</taxon>
        <taxon>Haemaphysalinae</taxon>
        <taxon>Haemaphysalis</taxon>
    </lineage>
</organism>
<dbReference type="EMBL" id="JABSTR010000009">
    <property type="protein sequence ID" value="KAH9379185.1"/>
    <property type="molecule type" value="Genomic_DNA"/>
</dbReference>
<dbReference type="AlphaFoldDB" id="A0A9J6GWB9"/>
<reference evidence="1 2" key="1">
    <citation type="journal article" date="2020" name="Cell">
        <title>Large-Scale Comparative Analyses of Tick Genomes Elucidate Their Genetic Diversity and Vector Capacities.</title>
        <authorList>
            <consortium name="Tick Genome and Microbiome Consortium (TIGMIC)"/>
            <person name="Jia N."/>
            <person name="Wang J."/>
            <person name="Shi W."/>
            <person name="Du L."/>
            <person name="Sun Y."/>
            <person name="Zhan W."/>
            <person name="Jiang J.F."/>
            <person name="Wang Q."/>
            <person name="Zhang B."/>
            <person name="Ji P."/>
            <person name="Bell-Sakyi L."/>
            <person name="Cui X.M."/>
            <person name="Yuan T.T."/>
            <person name="Jiang B.G."/>
            <person name="Yang W.F."/>
            <person name="Lam T.T."/>
            <person name="Chang Q.C."/>
            <person name="Ding S.J."/>
            <person name="Wang X.J."/>
            <person name="Zhu J.G."/>
            <person name="Ruan X.D."/>
            <person name="Zhao L."/>
            <person name="Wei J.T."/>
            <person name="Ye R.Z."/>
            <person name="Que T.C."/>
            <person name="Du C.H."/>
            <person name="Zhou Y.H."/>
            <person name="Cheng J.X."/>
            <person name="Dai P.F."/>
            <person name="Guo W.B."/>
            <person name="Han X.H."/>
            <person name="Huang E.J."/>
            <person name="Li L.F."/>
            <person name="Wei W."/>
            <person name="Gao Y.C."/>
            <person name="Liu J.Z."/>
            <person name="Shao H.Z."/>
            <person name="Wang X."/>
            <person name="Wang C.C."/>
            <person name="Yang T.C."/>
            <person name="Huo Q.B."/>
            <person name="Li W."/>
            <person name="Chen H.Y."/>
            <person name="Chen S.E."/>
            <person name="Zhou L.G."/>
            <person name="Ni X.B."/>
            <person name="Tian J.H."/>
            <person name="Sheng Y."/>
            <person name="Liu T."/>
            <person name="Pan Y.S."/>
            <person name="Xia L.Y."/>
            <person name="Li J."/>
            <person name="Zhao F."/>
            <person name="Cao W.C."/>
        </authorList>
    </citation>
    <scope>NUCLEOTIDE SEQUENCE [LARGE SCALE GENOMIC DNA]</scope>
    <source>
        <strain evidence="1">HaeL-2018</strain>
    </source>
</reference>